<proteinExistence type="predicted"/>
<evidence type="ECO:0000313" key="3">
    <source>
        <dbReference type="Proteomes" id="UP000280475"/>
    </source>
</evidence>
<organism evidence="2 3">
    <name type="scientific">Tetragenococcus halophilus</name>
    <name type="common">Pediococcus halophilus</name>
    <dbReference type="NCBI Taxonomy" id="51669"/>
    <lineage>
        <taxon>Bacteria</taxon>
        <taxon>Bacillati</taxon>
        <taxon>Bacillota</taxon>
        <taxon>Bacilli</taxon>
        <taxon>Lactobacillales</taxon>
        <taxon>Enterococcaceae</taxon>
        <taxon>Tetragenococcus</taxon>
    </lineage>
</organism>
<dbReference type="AlphaFoldDB" id="A0A3G5FI48"/>
<dbReference type="PANTHER" id="PTHR15020">
    <property type="entry name" value="FLAVIN REDUCTASE-RELATED"/>
    <property type="match status" value="1"/>
</dbReference>
<dbReference type="Gene3D" id="3.40.50.720">
    <property type="entry name" value="NAD(P)-binding Rossmann-like Domain"/>
    <property type="match status" value="1"/>
</dbReference>
<dbReference type="EMBL" id="CP027768">
    <property type="protein sequence ID" value="AYW49915.1"/>
    <property type="molecule type" value="Genomic_DNA"/>
</dbReference>
<protein>
    <submittedName>
        <fullName evidence="2">KR domain-containing protein</fullName>
    </submittedName>
</protein>
<dbReference type="InterPro" id="IPR036291">
    <property type="entry name" value="NAD(P)-bd_dom_sf"/>
</dbReference>
<accession>A0A3G5FI48</accession>
<dbReference type="InterPro" id="IPR016040">
    <property type="entry name" value="NAD(P)-bd_dom"/>
</dbReference>
<dbReference type="SUPFAM" id="SSF51735">
    <property type="entry name" value="NAD(P)-binding Rossmann-fold domains"/>
    <property type="match status" value="1"/>
</dbReference>
<dbReference type="PANTHER" id="PTHR15020:SF50">
    <property type="entry name" value="UPF0659 PROTEIN YMR090W"/>
    <property type="match status" value="1"/>
</dbReference>
<evidence type="ECO:0000259" key="1">
    <source>
        <dbReference type="Pfam" id="PF13460"/>
    </source>
</evidence>
<evidence type="ECO:0000313" key="2">
    <source>
        <dbReference type="EMBL" id="AYW49915.1"/>
    </source>
</evidence>
<dbReference type="Proteomes" id="UP000280475">
    <property type="component" value="Chromosome"/>
</dbReference>
<feature type="domain" description="NAD(P)-binding" evidence="1">
    <location>
        <begin position="7"/>
        <end position="189"/>
    </location>
</feature>
<dbReference type="Pfam" id="PF13460">
    <property type="entry name" value="NAD_binding_10"/>
    <property type="match status" value="1"/>
</dbReference>
<name>A0A3G5FI48_TETHA</name>
<dbReference type="RefSeq" id="WP_103892356.1">
    <property type="nucleotide sequence ID" value="NZ_CP027768.1"/>
</dbReference>
<reference evidence="2 3" key="1">
    <citation type="journal article" date="2012" name="Int. J. Syst. Evol. Microbiol.">
        <title>Characterization of Tetragenococcus strains from sugar thick juice reveals a novel species, Tetragenococcus osmophilus sp. nov., and divides Tetragenococcus halophilus into two subspecies, T. halophilus subsp. halophilus subsp. nov. and T. halophilus subsp. flandriensis subsp. nov.</title>
        <authorList>
            <person name="Juste A."/>
            <person name="Van Trappen S."/>
            <person name="Verreth C."/>
            <person name="Cleenwerck I."/>
            <person name="De Vos P."/>
            <person name="Lievens B."/>
            <person name="Willems K.A."/>
        </authorList>
    </citation>
    <scope>NUCLEOTIDE SEQUENCE [LARGE SCALE GENOMIC DNA]</scope>
    <source>
        <strain evidence="2 3">LMG 26042</strain>
    </source>
</reference>
<sequence>MKILILGAAGQVARLLREKLLNESSNDLVLYARNAKERIEVSDAARETVIDGDFLDTKQLQEAMTGVDVVYLNDMGDVKAVQNVVEQMDKAGVKRFIGASILGIYNEVSGEFGEWNQQMIGSSPRMQIQKDTAKLVEESDLDYTLLRLTWLYNDDQQAAYAVTRKGEPFVGAQITRQAVAQAIFDIITSDDSTYINESLGLSEPGSEKLSKPSFMG</sequence>
<gene>
    <name evidence="2" type="ORF">C7H83_05240</name>
</gene>